<gene>
    <name evidence="1" type="ORF">HINF_LOCUS5883</name>
</gene>
<protein>
    <submittedName>
        <fullName evidence="1">Hypothetical_protein</fullName>
    </submittedName>
</protein>
<name>A0ABP1GXE6_9EUKA</name>
<evidence type="ECO:0000313" key="1">
    <source>
        <dbReference type="EMBL" id="CAL5979821.1"/>
    </source>
</evidence>
<proteinExistence type="predicted"/>
<organism evidence="1 2">
    <name type="scientific">Hexamita inflata</name>
    <dbReference type="NCBI Taxonomy" id="28002"/>
    <lineage>
        <taxon>Eukaryota</taxon>
        <taxon>Metamonada</taxon>
        <taxon>Diplomonadida</taxon>
        <taxon>Hexamitidae</taxon>
        <taxon>Hexamitinae</taxon>
        <taxon>Hexamita</taxon>
    </lineage>
</organism>
<dbReference type="EMBL" id="CAXDID020000011">
    <property type="protein sequence ID" value="CAL5979821.1"/>
    <property type="molecule type" value="Genomic_DNA"/>
</dbReference>
<accession>A0ABP1GXE6</accession>
<sequence length="176" mass="20839">MSVTVPQLVKAISNIYQMEWTQNIYDKVAFYTMMLSDKLYQKLFQKLSQELNIEITILHKIFVEQIVMKQLVNYTSQDNIEQSEMKFKPVYLRKPSQSAQEIQNRFVAALKQVQGEQGCDVPPFVNNCQLCIMVNEHLKYYRPQEFWKKIRKLIPEKKIKIRASEVKSCTTMFSNN</sequence>
<dbReference type="Proteomes" id="UP001642409">
    <property type="component" value="Unassembled WGS sequence"/>
</dbReference>
<reference evidence="1 2" key="1">
    <citation type="submission" date="2024-07" db="EMBL/GenBank/DDBJ databases">
        <authorList>
            <person name="Akdeniz Z."/>
        </authorList>
    </citation>
    <scope>NUCLEOTIDE SEQUENCE [LARGE SCALE GENOMIC DNA]</scope>
</reference>
<keyword evidence="2" id="KW-1185">Reference proteome</keyword>
<comment type="caution">
    <text evidence="1">The sequence shown here is derived from an EMBL/GenBank/DDBJ whole genome shotgun (WGS) entry which is preliminary data.</text>
</comment>
<evidence type="ECO:0000313" key="2">
    <source>
        <dbReference type="Proteomes" id="UP001642409"/>
    </source>
</evidence>